<sequence length="100" mass="11564">MRLLECQDDASFRLTEDFIGDRVIPPYAILSHTWSQDDEDEVSYNDMQQGTALRKPSYSKIQFSGKQALLDGLRYFWVDTCSIDRPNCSELTEVVNSMFN</sequence>
<proteinExistence type="predicted"/>
<keyword evidence="3" id="KW-1185">Reference proteome</keyword>
<dbReference type="Pfam" id="PF06985">
    <property type="entry name" value="HET"/>
    <property type="match status" value="1"/>
</dbReference>
<protein>
    <recommendedName>
        <fullName evidence="1">Heterokaryon incompatibility domain-containing protein</fullName>
    </recommendedName>
</protein>
<organism evidence="2 3">
    <name type="scientific">Xylaria bambusicola</name>
    <dbReference type="NCBI Taxonomy" id="326684"/>
    <lineage>
        <taxon>Eukaryota</taxon>
        <taxon>Fungi</taxon>
        <taxon>Dikarya</taxon>
        <taxon>Ascomycota</taxon>
        <taxon>Pezizomycotina</taxon>
        <taxon>Sordariomycetes</taxon>
        <taxon>Xylariomycetidae</taxon>
        <taxon>Xylariales</taxon>
        <taxon>Xylariaceae</taxon>
        <taxon>Xylaria</taxon>
    </lineage>
</organism>
<evidence type="ECO:0000313" key="3">
    <source>
        <dbReference type="Proteomes" id="UP001305414"/>
    </source>
</evidence>
<name>A0AAN7U8Q0_9PEZI</name>
<dbReference type="PANTHER" id="PTHR10622">
    <property type="entry name" value="HET DOMAIN-CONTAINING PROTEIN"/>
    <property type="match status" value="1"/>
</dbReference>
<dbReference type="EMBL" id="JAWHQM010000006">
    <property type="protein sequence ID" value="KAK5627975.1"/>
    <property type="molecule type" value="Genomic_DNA"/>
</dbReference>
<dbReference type="AlphaFoldDB" id="A0AAN7U8Q0"/>
<dbReference type="InterPro" id="IPR010730">
    <property type="entry name" value="HET"/>
</dbReference>
<comment type="caution">
    <text evidence="2">The sequence shown here is derived from an EMBL/GenBank/DDBJ whole genome shotgun (WGS) entry which is preliminary data.</text>
</comment>
<feature type="domain" description="Heterokaryon incompatibility" evidence="1">
    <location>
        <begin position="27"/>
        <end position="98"/>
    </location>
</feature>
<dbReference type="Proteomes" id="UP001305414">
    <property type="component" value="Unassembled WGS sequence"/>
</dbReference>
<evidence type="ECO:0000259" key="1">
    <source>
        <dbReference type="Pfam" id="PF06985"/>
    </source>
</evidence>
<gene>
    <name evidence="2" type="ORF">RRF57_003690</name>
</gene>
<reference evidence="2 3" key="1">
    <citation type="submission" date="2023-10" db="EMBL/GenBank/DDBJ databases">
        <title>Draft genome sequence of Xylaria bambusicola isolate GMP-LS, the root and basal stem rot pathogen of sugarcane in Indonesia.</title>
        <authorList>
            <person name="Selvaraj P."/>
            <person name="Muralishankar V."/>
            <person name="Muruganantham S."/>
            <person name="Sp S."/>
            <person name="Haryani S."/>
            <person name="Lau K.J.X."/>
            <person name="Naqvi N.I."/>
        </authorList>
    </citation>
    <scope>NUCLEOTIDE SEQUENCE [LARGE SCALE GENOMIC DNA]</scope>
    <source>
        <strain evidence="2">GMP-LS</strain>
    </source>
</reference>
<accession>A0AAN7U8Q0</accession>
<evidence type="ECO:0000313" key="2">
    <source>
        <dbReference type="EMBL" id="KAK5627975.1"/>
    </source>
</evidence>
<dbReference type="PANTHER" id="PTHR10622:SF13">
    <property type="entry name" value="NACHT DOMAIN-CONTAINING PROTEIN"/>
    <property type="match status" value="1"/>
</dbReference>